<feature type="domain" description="FAD-binding" evidence="1">
    <location>
        <begin position="7"/>
        <end position="160"/>
    </location>
</feature>
<name>A0A1H5MMD1_9ACTN</name>
<evidence type="ECO:0000259" key="1">
    <source>
        <dbReference type="Pfam" id="PF01494"/>
    </source>
</evidence>
<dbReference type="AlphaFoldDB" id="A0A1H5MMD1"/>
<dbReference type="InterPro" id="IPR050407">
    <property type="entry name" value="Geranylgeranyl_reductase"/>
</dbReference>
<dbReference type="OrthoDB" id="9795712at2"/>
<dbReference type="Pfam" id="PF01494">
    <property type="entry name" value="FAD_binding_3"/>
    <property type="match status" value="1"/>
</dbReference>
<evidence type="ECO:0000313" key="2">
    <source>
        <dbReference type="EMBL" id="SEE90280.1"/>
    </source>
</evidence>
<gene>
    <name evidence="2" type="ORF">SAMN04488561_3267</name>
</gene>
<proteinExistence type="predicted"/>
<dbReference type="STRING" id="561176.SAMN04488561_3267"/>
<dbReference type="InterPro" id="IPR036188">
    <property type="entry name" value="FAD/NAD-bd_sf"/>
</dbReference>
<organism evidence="2 3">
    <name type="scientific">Jiangella alba</name>
    <dbReference type="NCBI Taxonomy" id="561176"/>
    <lineage>
        <taxon>Bacteria</taxon>
        <taxon>Bacillati</taxon>
        <taxon>Actinomycetota</taxon>
        <taxon>Actinomycetes</taxon>
        <taxon>Jiangellales</taxon>
        <taxon>Jiangellaceae</taxon>
        <taxon>Jiangella</taxon>
    </lineage>
</organism>
<dbReference type="InterPro" id="IPR011777">
    <property type="entry name" value="Geranylgeranyl_Rdtase_fam"/>
</dbReference>
<dbReference type="PRINTS" id="PR00420">
    <property type="entry name" value="RNGMNOXGNASE"/>
</dbReference>
<sequence length="387" mass="40803">MDEPWDLVVVGAGPAGAAAALGGLTAAPGLRVLLLDRAGFPRDKACGDGISPDATAVLADLGLADLLDDWTPVRRLELARGTHRVSRPMRRPVRVVPRRVLDDRLLGAAVSAGARFERRRVRTVVTRGDVVVVDDELAARVVVGADGAYSVVRRAAGAPAVRRRAIALRGYVPTTPRWAGRQIIAFDPDDTQAYAWCFDRGDGLANVGYGAFGRNGLTRTALLRRLGELLPGADEGADWRGHHLPLSSWRWSQPGGRLLLAGDAAGLINPMTGEGIHYAVTTGAAAGRAAAAALLAGRPDTAGARHRAAVRRLLGRHLRHTAAAARLATAPAVLTAGLSAADRDQHVFDDLVDLGLGEGRLTPRVISGLARAVVTGRGRPHADRTRD</sequence>
<dbReference type="GO" id="GO:0071949">
    <property type="term" value="F:FAD binding"/>
    <property type="evidence" value="ECO:0007669"/>
    <property type="project" value="InterPro"/>
</dbReference>
<dbReference type="GO" id="GO:0016628">
    <property type="term" value="F:oxidoreductase activity, acting on the CH-CH group of donors, NAD or NADP as acceptor"/>
    <property type="evidence" value="ECO:0007669"/>
    <property type="project" value="InterPro"/>
</dbReference>
<reference evidence="3" key="1">
    <citation type="submission" date="2016-10" db="EMBL/GenBank/DDBJ databases">
        <authorList>
            <person name="Varghese N."/>
            <person name="Submissions S."/>
        </authorList>
    </citation>
    <scope>NUCLEOTIDE SEQUENCE [LARGE SCALE GENOMIC DNA]</scope>
    <source>
        <strain evidence="3">DSM 45237</strain>
    </source>
</reference>
<dbReference type="SUPFAM" id="SSF51905">
    <property type="entry name" value="FAD/NAD(P)-binding domain"/>
    <property type="match status" value="1"/>
</dbReference>
<dbReference type="Proteomes" id="UP000181980">
    <property type="component" value="Unassembled WGS sequence"/>
</dbReference>
<evidence type="ECO:0000313" key="3">
    <source>
        <dbReference type="Proteomes" id="UP000181980"/>
    </source>
</evidence>
<keyword evidence="3" id="KW-1185">Reference proteome</keyword>
<dbReference type="EMBL" id="FNUC01000003">
    <property type="protein sequence ID" value="SEE90280.1"/>
    <property type="molecule type" value="Genomic_DNA"/>
</dbReference>
<dbReference type="Gene3D" id="3.50.50.60">
    <property type="entry name" value="FAD/NAD(P)-binding domain"/>
    <property type="match status" value="1"/>
</dbReference>
<dbReference type="PANTHER" id="PTHR42685">
    <property type="entry name" value="GERANYLGERANYL DIPHOSPHATE REDUCTASE"/>
    <property type="match status" value="1"/>
</dbReference>
<accession>A0A1H5MMD1</accession>
<protein>
    <submittedName>
        <fullName evidence="2">Geranylgeranyl reductase family</fullName>
    </submittedName>
</protein>
<dbReference type="RefSeq" id="WP_069111680.1">
    <property type="nucleotide sequence ID" value="NZ_FNUC01000003.1"/>
</dbReference>
<dbReference type="PANTHER" id="PTHR42685:SF22">
    <property type="entry name" value="CONDITIONED MEDIUM FACTOR RECEPTOR 1"/>
    <property type="match status" value="1"/>
</dbReference>
<dbReference type="NCBIfam" id="TIGR02032">
    <property type="entry name" value="GG-red-SF"/>
    <property type="match status" value="1"/>
</dbReference>
<dbReference type="InterPro" id="IPR002938">
    <property type="entry name" value="FAD-bd"/>
</dbReference>